<dbReference type="GO" id="GO:0004672">
    <property type="term" value="F:protein kinase activity"/>
    <property type="evidence" value="ECO:0007669"/>
    <property type="project" value="InterPro"/>
</dbReference>
<evidence type="ECO:0000313" key="2">
    <source>
        <dbReference type="EMBL" id="KAH8094460.1"/>
    </source>
</evidence>
<protein>
    <submittedName>
        <fullName evidence="2">Kinase-like domain-containing protein</fullName>
    </submittedName>
</protein>
<accession>A0A8K0XMS0</accession>
<dbReference type="AlphaFoldDB" id="A0A8K0XMS0"/>
<feature type="domain" description="Protein kinase" evidence="1">
    <location>
        <begin position="1"/>
        <end position="107"/>
    </location>
</feature>
<name>A0A8K0XMS0_9AGAR</name>
<dbReference type="OrthoDB" id="2987224at2759"/>
<dbReference type="PROSITE" id="PS50011">
    <property type="entry name" value="PROTEIN_KINASE_DOM"/>
    <property type="match status" value="1"/>
</dbReference>
<evidence type="ECO:0000259" key="1">
    <source>
        <dbReference type="PROSITE" id="PS50011"/>
    </source>
</evidence>
<keyword evidence="2" id="KW-0418">Kinase</keyword>
<sequence>SLLVIDWLGFNIERLRRGFPGTFSLKTILMLAEQMLTTIEGVHAEGFVYRDIKPDIFAMGLLFLFDMGLSGLYLDPDTGSHMPFRDGRASLGTPSFSSSPFEPHMHT</sequence>
<dbReference type="Proteomes" id="UP000813824">
    <property type="component" value="Unassembled WGS sequence"/>
</dbReference>
<gene>
    <name evidence="2" type="ORF">BXZ70DRAFT_896750</name>
</gene>
<organism evidence="2 3">
    <name type="scientific">Cristinia sonorae</name>
    <dbReference type="NCBI Taxonomy" id="1940300"/>
    <lineage>
        <taxon>Eukaryota</taxon>
        <taxon>Fungi</taxon>
        <taxon>Dikarya</taxon>
        <taxon>Basidiomycota</taxon>
        <taxon>Agaricomycotina</taxon>
        <taxon>Agaricomycetes</taxon>
        <taxon>Agaricomycetidae</taxon>
        <taxon>Agaricales</taxon>
        <taxon>Pleurotineae</taxon>
        <taxon>Stephanosporaceae</taxon>
        <taxon>Cristinia</taxon>
    </lineage>
</organism>
<reference evidence="2" key="1">
    <citation type="journal article" date="2021" name="New Phytol.">
        <title>Evolutionary innovations through gain and loss of genes in the ectomycorrhizal Boletales.</title>
        <authorList>
            <person name="Wu G."/>
            <person name="Miyauchi S."/>
            <person name="Morin E."/>
            <person name="Kuo A."/>
            <person name="Drula E."/>
            <person name="Varga T."/>
            <person name="Kohler A."/>
            <person name="Feng B."/>
            <person name="Cao Y."/>
            <person name="Lipzen A."/>
            <person name="Daum C."/>
            <person name="Hundley H."/>
            <person name="Pangilinan J."/>
            <person name="Johnson J."/>
            <person name="Barry K."/>
            <person name="LaButti K."/>
            <person name="Ng V."/>
            <person name="Ahrendt S."/>
            <person name="Min B."/>
            <person name="Choi I.G."/>
            <person name="Park H."/>
            <person name="Plett J.M."/>
            <person name="Magnuson J."/>
            <person name="Spatafora J.W."/>
            <person name="Nagy L.G."/>
            <person name="Henrissat B."/>
            <person name="Grigoriev I.V."/>
            <person name="Yang Z.L."/>
            <person name="Xu J."/>
            <person name="Martin F.M."/>
        </authorList>
    </citation>
    <scope>NUCLEOTIDE SEQUENCE</scope>
    <source>
        <strain evidence="2">KKN 215</strain>
    </source>
</reference>
<dbReference type="InterPro" id="IPR011009">
    <property type="entry name" value="Kinase-like_dom_sf"/>
</dbReference>
<keyword evidence="2" id="KW-0808">Transferase</keyword>
<dbReference type="PANTHER" id="PTHR11909">
    <property type="entry name" value="CASEIN KINASE-RELATED"/>
    <property type="match status" value="1"/>
</dbReference>
<dbReference type="Gene3D" id="1.10.510.10">
    <property type="entry name" value="Transferase(Phosphotransferase) domain 1"/>
    <property type="match status" value="1"/>
</dbReference>
<feature type="non-terminal residue" evidence="2">
    <location>
        <position position="1"/>
    </location>
</feature>
<keyword evidence="3" id="KW-1185">Reference proteome</keyword>
<dbReference type="EMBL" id="JAEVFJ010000026">
    <property type="protein sequence ID" value="KAH8094460.1"/>
    <property type="molecule type" value="Genomic_DNA"/>
</dbReference>
<dbReference type="InterPro" id="IPR000719">
    <property type="entry name" value="Prot_kinase_dom"/>
</dbReference>
<proteinExistence type="predicted"/>
<dbReference type="GO" id="GO:0005524">
    <property type="term" value="F:ATP binding"/>
    <property type="evidence" value="ECO:0007669"/>
    <property type="project" value="InterPro"/>
</dbReference>
<dbReference type="SUPFAM" id="SSF56112">
    <property type="entry name" value="Protein kinase-like (PK-like)"/>
    <property type="match status" value="1"/>
</dbReference>
<evidence type="ECO:0000313" key="3">
    <source>
        <dbReference type="Proteomes" id="UP000813824"/>
    </source>
</evidence>
<comment type="caution">
    <text evidence="2">The sequence shown here is derived from an EMBL/GenBank/DDBJ whole genome shotgun (WGS) entry which is preliminary data.</text>
</comment>
<dbReference type="InterPro" id="IPR050235">
    <property type="entry name" value="CK1_Ser-Thr_kinase"/>
</dbReference>